<dbReference type="Pfam" id="PF00881">
    <property type="entry name" value="Nitroreductase"/>
    <property type="match status" value="2"/>
</dbReference>
<reference evidence="4" key="1">
    <citation type="submission" date="2017-01" db="EMBL/GenBank/DDBJ databases">
        <authorList>
            <person name="Varghese N."/>
            <person name="Submissions S."/>
        </authorList>
    </citation>
    <scope>NUCLEOTIDE SEQUENCE [LARGE SCALE GENOMIC DNA]</scope>
    <source>
        <strain evidence="4">ATCC 51758</strain>
    </source>
</reference>
<feature type="region of interest" description="Disordered" evidence="1">
    <location>
        <begin position="1"/>
        <end position="21"/>
    </location>
</feature>
<dbReference type="GO" id="GO:0016491">
    <property type="term" value="F:oxidoreductase activity"/>
    <property type="evidence" value="ECO:0007669"/>
    <property type="project" value="InterPro"/>
</dbReference>
<dbReference type="CDD" id="cd02142">
    <property type="entry name" value="McbC_SagB-like_oxidoreductase"/>
    <property type="match status" value="1"/>
</dbReference>
<feature type="domain" description="Nitroreductase" evidence="2">
    <location>
        <begin position="118"/>
        <end position="240"/>
    </location>
</feature>
<dbReference type="AlphaFoldDB" id="A0A1N7BCS0"/>
<organism evidence="3 4">
    <name type="scientific">Aromatoleum tolulyticum</name>
    <dbReference type="NCBI Taxonomy" id="34027"/>
    <lineage>
        <taxon>Bacteria</taxon>
        <taxon>Pseudomonadati</taxon>
        <taxon>Pseudomonadota</taxon>
        <taxon>Betaproteobacteria</taxon>
        <taxon>Rhodocyclales</taxon>
        <taxon>Rhodocyclaceae</taxon>
        <taxon>Aromatoleum</taxon>
    </lineage>
</organism>
<name>A0A1N7BCS0_9RHOO</name>
<dbReference type="PANTHER" id="PTHR42741">
    <property type="entry name" value="NITROREDUCTASE FAMILY PROTEIN"/>
    <property type="match status" value="1"/>
</dbReference>
<keyword evidence="4" id="KW-1185">Reference proteome</keyword>
<sequence>MNCEGGGMAHEPAAVSTDSGKVAAVRAYHEHSKHRPDRYAPGPGRLDWANQPDPWRHWNGAARALLPLAADGLATRYAALRRGELPPPAPFDLAHLGILFELSLALSAWKEFGGARWALRCNPSSGNLHPTEGYLIAPALPGIPAGVHHYLSREHVLEQRAAPREGWDAAFGGQGVLVALSSIHWREAWKYGMRAWRYCQHDCGHAVAALTLAAAALGWPARVLDRVGDDDIARLAGLDRAADCDGAEREAPEVLLQLGAAGDGIDVDALLAFAAQADWHGRANRLSSAHVDWPDIAVVDAAARKPRTAAADAPAPAALPLPAAPVLDLPVATLARRRRSAVAFDGVTTMAADAFFAVLDALLPRADVPPWSAWPWPPQVHPAFFVHRVDGLEPGLYVLVRDPAALAGLRGAMRADWLWHKAGPAPLPLYLLIPYDLRETAQLVSCHQEIAADSCFALGMLARTGIVAREPWRYAQLFRECGMLGHVLYLEAEAAGLRGTGIGCFFDDTMHELLGLAGGEWQSLYHFTVGGPVEDGRLSSLPPYAGRGSGS</sequence>
<evidence type="ECO:0000313" key="3">
    <source>
        <dbReference type="EMBL" id="SIR49120.1"/>
    </source>
</evidence>
<evidence type="ECO:0000313" key="4">
    <source>
        <dbReference type="Proteomes" id="UP000186819"/>
    </source>
</evidence>
<dbReference type="SUPFAM" id="SSF55469">
    <property type="entry name" value="FMN-dependent nitroreductase-like"/>
    <property type="match status" value="2"/>
</dbReference>
<accession>A0A1N7BCS0</accession>
<dbReference type="PANTHER" id="PTHR42741:SF3">
    <property type="entry name" value="NITROREDUCTASE FAMILY PROTEIN"/>
    <property type="match status" value="1"/>
</dbReference>
<dbReference type="STRING" id="34027.SAMN05421829_11746"/>
<dbReference type="InterPro" id="IPR029479">
    <property type="entry name" value="Nitroreductase"/>
</dbReference>
<evidence type="ECO:0000256" key="1">
    <source>
        <dbReference type="SAM" id="MobiDB-lite"/>
    </source>
</evidence>
<dbReference type="Gene3D" id="3.40.109.10">
    <property type="entry name" value="NADH Oxidase"/>
    <property type="match status" value="2"/>
</dbReference>
<dbReference type="EMBL" id="FTMD01000017">
    <property type="protein sequence ID" value="SIR49120.1"/>
    <property type="molecule type" value="Genomic_DNA"/>
</dbReference>
<feature type="domain" description="Nitroreductase" evidence="2">
    <location>
        <begin position="461"/>
        <end position="530"/>
    </location>
</feature>
<evidence type="ECO:0000259" key="2">
    <source>
        <dbReference type="Pfam" id="PF00881"/>
    </source>
</evidence>
<gene>
    <name evidence="3" type="ORF">SAMN05421829_11746</name>
</gene>
<dbReference type="InterPro" id="IPR000415">
    <property type="entry name" value="Nitroreductase-like"/>
</dbReference>
<proteinExistence type="predicted"/>
<protein>
    <submittedName>
        <fullName evidence="3">SagB-type dehydrogenase domain-containing protein</fullName>
    </submittedName>
</protein>
<dbReference type="Proteomes" id="UP000186819">
    <property type="component" value="Unassembled WGS sequence"/>
</dbReference>